<dbReference type="KEGG" id="bmor:105841578"/>
<feature type="transmembrane region" description="Helical" evidence="1">
    <location>
        <begin position="80"/>
        <end position="99"/>
    </location>
</feature>
<keyword evidence="1" id="KW-0472">Membrane</keyword>
<evidence type="ECO:0000313" key="2">
    <source>
        <dbReference type="EnsemblMetazoa" id="XP_021203400.2"/>
    </source>
</evidence>
<reference evidence="2" key="2">
    <citation type="submission" date="2022-06" db="UniProtKB">
        <authorList>
            <consortium name="EnsemblMetazoa"/>
        </authorList>
    </citation>
    <scope>IDENTIFICATION</scope>
    <source>
        <strain evidence="2">p50T (Dazao)</strain>
    </source>
</reference>
<organism evidence="2 3">
    <name type="scientific">Bombyx mori</name>
    <name type="common">Silk moth</name>
    <dbReference type="NCBI Taxonomy" id="7091"/>
    <lineage>
        <taxon>Eukaryota</taxon>
        <taxon>Metazoa</taxon>
        <taxon>Ecdysozoa</taxon>
        <taxon>Arthropoda</taxon>
        <taxon>Hexapoda</taxon>
        <taxon>Insecta</taxon>
        <taxon>Pterygota</taxon>
        <taxon>Neoptera</taxon>
        <taxon>Endopterygota</taxon>
        <taxon>Lepidoptera</taxon>
        <taxon>Glossata</taxon>
        <taxon>Ditrysia</taxon>
        <taxon>Bombycoidea</taxon>
        <taxon>Bombycidae</taxon>
        <taxon>Bombycinae</taxon>
        <taxon>Bombyx</taxon>
    </lineage>
</organism>
<dbReference type="AlphaFoldDB" id="A0A8R2HNB2"/>
<dbReference type="RefSeq" id="XP_021203400.2">
    <property type="nucleotide sequence ID" value="XM_021347725.3"/>
</dbReference>
<sequence>MDCYGSDSDEEFEVCPIRSNSYALPFDPTSLENIILTICDNFDFRLVLSSDRAKGALIVTTGLTFAGGMLGRYYGGRVGAMVGGAVGGVCGLGIVAVSMRDVWEDIKAKLAELFDIVYDYLAGMGIDDYKNAITFLNQHRGSNVQLALIIAETASSILGKKVLSSLSAS</sequence>
<proteinExistence type="predicted"/>
<protein>
    <submittedName>
        <fullName evidence="2">Uncharacterized protein</fullName>
    </submittedName>
</protein>
<accession>A0A8R2HNB2</accession>
<dbReference type="GeneID" id="105841578"/>
<keyword evidence="1" id="KW-1133">Transmembrane helix</keyword>
<keyword evidence="1" id="KW-0812">Transmembrane</keyword>
<dbReference type="EnsemblMetazoa" id="XM_021347725.2">
    <property type="protein sequence ID" value="XP_021203400.2"/>
    <property type="gene ID" value="LOC105841578"/>
</dbReference>
<dbReference type="Proteomes" id="UP000005204">
    <property type="component" value="Unassembled WGS sequence"/>
</dbReference>
<reference evidence="3" key="1">
    <citation type="journal article" date="2008" name="Insect Biochem. Mol. Biol.">
        <title>The genome of a lepidopteran model insect, the silkworm Bombyx mori.</title>
        <authorList>
            <consortium name="International Silkworm Genome Consortium"/>
        </authorList>
    </citation>
    <scope>NUCLEOTIDE SEQUENCE [LARGE SCALE GENOMIC DNA]</scope>
    <source>
        <strain evidence="3">p50T</strain>
    </source>
</reference>
<evidence type="ECO:0000313" key="3">
    <source>
        <dbReference type="Proteomes" id="UP000005204"/>
    </source>
</evidence>
<keyword evidence="3" id="KW-1185">Reference proteome</keyword>
<evidence type="ECO:0000256" key="1">
    <source>
        <dbReference type="SAM" id="Phobius"/>
    </source>
</evidence>
<name>A0A8R2HNB2_BOMMO</name>